<keyword evidence="3" id="KW-1185">Reference proteome</keyword>
<proteinExistence type="predicted"/>
<dbReference type="RefSeq" id="WP_207986467.1">
    <property type="nucleotide sequence ID" value="NZ_CP071794.1"/>
</dbReference>
<accession>A0ABX7T0Z3</accession>
<reference evidence="2 3" key="1">
    <citation type="submission" date="2021-03" db="EMBL/GenBank/DDBJ databases">
        <title>Complete genome of Parasphingorhabdus_sp.JHSY0214.</title>
        <authorList>
            <person name="Yoo J.H."/>
            <person name="Bae J.W."/>
        </authorList>
    </citation>
    <scope>NUCLEOTIDE SEQUENCE [LARGE SCALE GENOMIC DNA]</scope>
    <source>
        <strain evidence="2 3">JHSY0214</strain>
    </source>
</reference>
<evidence type="ECO:0000313" key="3">
    <source>
        <dbReference type="Proteomes" id="UP000663923"/>
    </source>
</evidence>
<evidence type="ECO:0008006" key="4">
    <source>
        <dbReference type="Google" id="ProtNLM"/>
    </source>
</evidence>
<dbReference type="EMBL" id="CP071794">
    <property type="protein sequence ID" value="QTD54633.1"/>
    <property type="molecule type" value="Genomic_DNA"/>
</dbReference>
<gene>
    <name evidence="2" type="ORF">J4G78_10165</name>
</gene>
<feature type="signal peptide" evidence="1">
    <location>
        <begin position="1"/>
        <end position="21"/>
    </location>
</feature>
<keyword evidence="1" id="KW-0732">Signal</keyword>
<evidence type="ECO:0000313" key="2">
    <source>
        <dbReference type="EMBL" id="QTD54633.1"/>
    </source>
</evidence>
<evidence type="ECO:0000256" key="1">
    <source>
        <dbReference type="SAM" id="SignalP"/>
    </source>
</evidence>
<dbReference type="Proteomes" id="UP000663923">
    <property type="component" value="Chromosome"/>
</dbReference>
<organism evidence="2 3">
    <name type="scientific">Parasphingorhabdus cellanae</name>
    <dbReference type="NCBI Taxonomy" id="2806553"/>
    <lineage>
        <taxon>Bacteria</taxon>
        <taxon>Pseudomonadati</taxon>
        <taxon>Pseudomonadota</taxon>
        <taxon>Alphaproteobacteria</taxon>
        <taxon>Sphingomonadales</taxon>
        <taxon>Sphingomonadaceae</taxon>
        <taxon>Parasphingorhabdus</taxon>
    </lineage>
</organism>
<feature type="chain" id="PRO_5046484393" description="DUF3887 domain-containing protein" evidence="1">
    <location>
        <begin position="22"/>
        <end position="138"/>
    </location>
</feature>
<protein>
    <recommendedName>
        <fullName evidence="4">DUF3887 domain-containing protein</fullName>
    </recommendedName>
</protein>
<sequence length="138" mass="15787">MHKFGLWIAFASLFISNPALAQATPDSLADSAFTALKNNGSAGFLDDMVSNAPLLETKMVEKTTIINAMDQLLSYYGKVESWEMIHEKNVSSRFIERAYLIFLEKYAIQVTMQFYRTGDGWTTTKFYFDDQIQKFLPE</sequence>
<name>A0ABX7T0Z3_9SPHN</name>